<dbReference type="GO" id="GO:0016616">
    <property type="term" value="F:oxidoreductase activity, acting on the CH-OH group of donors, NAD or NADP as acceptor"/>
    <property type="evidence" value="ECO:0007669"/>
    <property type="project" value="UniProtKB-ARBA"/>
</dbReference>
<feature type="site" description="Lowers pKa of active site Tyr" evidence="6">
    <location>
        <position position="83"/>
    </location>
</feature>
<keyword evidence="9" id="KW-1185">Reference proteome</keyword>
<organism evidence="8 9">
    <name type="scientific">Weissella minor</name>
    <dbReference type="NCBI Taxonomy" id="1620"/>
    <lineage>
        <taxon>Bacteria</taxon>
        <taxon>Bacillati</taxon>
        <taxon>Bacillota</taxon>
        <taxon>Bacilli</taxon>
        <taxon>Lactobacillales</taxon>
        <taxon>Lactobacillaceae</taxon>
        <taxon>Weissella</taxon>
    </lineage>
</organism>
<dbReference type="Gene3D" id="3.20.20.100">
    <property type="entry name" value="NADP-dependent oxidoreductase domain"/>
    <property type="match status" value="1"/>
</dbReference>
<dbReference type="PIRSF" id="PIRSF000097">
    <property type="entry name" value="AKR"/>
    <property type="match status" value="1"/>
</dbReference>
<feature type="binding site" evidence="5">
    <location>
        <position position="116"/>
    </location>
    <ligand>
        <name>substrate</name>
    </ligand>
</feature>
<dbReference type="SUPFAM" id="SSF51430">
    <property type="entry name" value="NAD(P)-linked oxidoreductase"/>
    <property type="match status" value="1"/>
</dbReference>
<dbReference type="PROSITE" id="PS00062">
    <property type="entry name" value="ALDOKETO_REDUCTASE_2"/>
    <property type="match status" value="1"/>
</dbReference>
<dbReference type="STRING" id="1620.IV67_GL000305"/>
<proteinExistence type="inferred from homology"/>
<evidence type="ECO:0000259" key="7">
    <source>
        <dbReference type="Pfam" id="PF00248"/>
    </source>
</evidence>
<dbReference type="PANTHER" id="PTHR43827">
    <property type="entry name" value="2,5-DIKETO-D-GLUCONIC ACID REDUCTASE"/>
    <property type="match status" value="1"/>
</dbReference>
<dbReference type="Pfam" id="PF00248">
    <property type="entry name" value="Aldo_ket_red"/>
    <property type="match status" value="1"/>
</dbReference>
<dbReference type="PROSITE" id="PS00798">
    <property type="entry name" value="ALDOKETO_REDUCTASE_1"/>
    <property type="match status" value="1"/>
</dbReference>
<gene>
    <name evidence="8" type="ORF">IV67_GL000305</name>
</gene>
<sequence>MMIKNLQDTVTLNNDIQIPGLGLGVFKIPNDETAEIVASSIENGYRLIDTAQIYGNEVGVGQGIQAGLAKTGLKREDLFITSKVWNFGMDQATAAESIQTSLDKLQLDYVDLFLVHWPGHNEYKAAWQALEEAYAAGKVKAIGVSNFEQHHLEDLLSFAKVTPVLNQIESHPKLAQDDLRAFNAAHDIKSQAWSPLMQGQILDNEVLQTLADKYHKTVAQIVLRWDIQRDVLLVVKSVKPERMLSNADVFDFELTDEDMAMIDNLNEDLRVGPNPDEFAG</sequence>
<name>A0A0R2JPK9_9LACO</name>
<keyword evidence="2" id="KW-0521">NADP</keyword>
<evidence type="ECO:0000313" key="9">
    <source>
        <dbReference type="Proteomes" id="UP000051673"/>
    </source>
</evidence>
<dbReference type="FunFam" id="3.20.20.100:FF:000015">
    <property type="entry name" value="Oxidoreductase, aldo/keto reductase family"/>
    <property type="match status" value="1"/>
</dbReference>
<dbReference type="InterPro" id="IPR036812">
    <property type="entry name" value="NAD(P)_OxRdtase_dom_sf"/>
</dbReference>
<feature type="active site" description="Proton donor" evidence="4">
    <location>
        <position position="54"/>
    </location>
</feature>
<dbReference type="PATRIC" id="fig|1620.3.peg.310"/>
<dbReference type="PRINTS" id="PR00069">
    <property type="entry name" value="ALDKETRDTASE"/>
</dbReference>
<keyword evidence="3" id="KW-0560">Oxidoreductase</keyword>
<feature type="domain" description="NADP-dependent oxidoreductase" evidence="7">
    <location>
        <begin position="27"/>
        <end position="267"/>
    </location>
</feature>
<reference evidence="8 9" key="1">
    <citation type="journal article" date="2015" name="Genome Announc.">
        <title>Expanding the biotechnology potential of lactobacilli through comparative genomics of 213 strains and associated genera.</title>
        <authorList>
            <person name="Sun Z."/>
            <person name="Harris H.M."/>
            <person name="McCann A."/>
            <person name="Guo C."/>
            <person name="Argimon S."/>
            <person name="Zhang W."/>
            <person name="Yang X."/>
            <person name="Jeffery I.B."/>
            <person name="Cooney J.C."/>
            <person name="Kagawa T.F."/>
            <person name="Liu W."/>
            <person name="Song Y."/>
            <person name="Salvetti E."/>
            <person name="Wrobel A."/>
            <person name="Rasinkangas P."/>
            <person name="Parkhill J."/>
            <person name="Rea M.C."/>
            <person name="O'Sullivan O."/>
            <person name="Ritari J."/>
            <person name="Douillard F.P."/>
            <person name="Paul Ross R."/>
            <person name="Yang R."/>
            <person name="Briner A.E."/>
            <person name="Felis G.E."/>
            <person name="de Vos W.M."/>
            <person name="Barrangou R."/>
            <person name="Klaenhammer T.R."/>
            <person name="Caufield P.W."/>
            <person name="Cui Y."/>
            <person name="Zhang H."/>
            <person name="O'Toole P.W."/>
        </authorList>
    </citation>
    <scope>NUCLEOTIDE SEQUENCE [LARGE SCALE GENOMIC DNA]</scope>
    <source>
        <strain evidence="8 9">DSM 20014</strain>
    </source>
</reference>
<evidence type="ECO:0000256" key="1">
    <source>
        <dbReference type="ARBA" id="ARBA00007905"/>
    </source>
</evidence>
<dbReference type="InterPro" id="IPR023210">
    <property type="entry name" value="NADP_OxRdtase_dom"/>
</dbReference>
<evidence type="ECO:0000256" key="4">
    <source>
        <dbReference type="PIRSR" id="PIRSR000097-1"/>
    </source>
</evidence>
<accession>A0A0R2JPK9</accession>
<protein>
    <submittedName>
        <fullName evidence="8">Aldo keto reductase</fullName>
    </submittedName>
</protein>
<evidence type="ECO:0000256" key="6">
    <source>
        <dbReference type="PIRSR" id="PIRSR000097-3"/>
    </source>
</evidence>
<evidence type="ECO:0000256" key="5">
    <source>
        <dbReference type="PIRSR" id="PIRSR000097-2"/>
    </source>
</evidence>
<dbReference type="InterPro" id="IPR020471">
    <property type="entry name" value="AKR"/>
</dbReference>
<dbReference type="Proteomes" id="UP000051673">
    <property type="component" value="Unassembled WGS sequence"/>
</dbReference>
<dbReference type="InterPro" id="IPR018170">
    <property type="entry name" value="Aldo/ket_reductase_CS"/>
</dbReference>
<evidence type="ECO:0000256" key="2">
    <source>
        <dbReference type="ARBA" id="ARBA00022857"/>
    </source>
</evidence>
<dbReference type="EMBL" id="JQCD01000024">
    <property type="protein sequence ID" value="KRN76796.1"/>
    <property type="molecule type" value="Genomic_DNA"/>
</dbReference>
<evidence type="ECO:0000256" key="3">
    <source>
        <dbReference type="ARBA" id="ARBA00023002"/>
    </source>
</evidence>
<dbReference type="PROSITE" id="PS00063">
    <property type="entry name" value="ALDOKETO_REDUCTASE_3"/>
    <property type="match status" value="1"/>
</dbReference>
<dbReference type="AlphaFoldDB" id="A0A0R2JPK9"/>
<comment type="caution">
    <text evidence="8">The sequence shown here is derived from an EMBL/GenBank/DDBJ whole genome shotgun (WGS) entry which is preliminary data.</text>
</comment>
<comment type="similarity">
    <text evidence="1">Belongs to the aldo/keto reductase family.</text>
</comment>
<dbReference type="PANTHER" id="PTHR43827:SF3">
    <property type="entry name" value="NADP-DEPENDENT OXIDOREDUCTASE DOMAIN-CONTAINING PROTEIN"/>
    <property type="match status" value="1"/>
</dbReference>
<evidence type="ECO:0000313" key="8">
    <source>
        <dbReference type="EMBL" id="KRN76796.1"/>
    </source>
</evidence>